<feature type="signal peptide" evidence="13">
    <location>
        <begin position="1"/>
        <end position="30"/>
    </location>
</feature>
<evidence type="ECO:0000256" key="13">
    <source>
        <dbReference type="SAM" id="SignalP"/>
    </source>
</evidence>
<evidence type="ECO:0000256" key="6">
    <source>
        <dbReference type="ARBA" id="ARBA00022676"/>
    </source>
</evidence>
<evidence type="ECO:0000256" key="5">
    <source>
        <dbReference type="ARBA" id="ARBA00022502"/>
    </source>
</evidence>
<proteinExistence type="inferred from homology"/>
<dbReference type="EC" id="2.4.1.-" evidence="12"/>
<keyword evidence="8 12" id="KW-0812">Transmembrane</keyword>
<evidence type="ECO:0000256" key="7">
    <source>
        <dbReference type="ARBA" id="ARBA00022679"/>
    </source>
</evidence>
<evidence type="ECO:0000256" key="4">
    <source>
        <dbReference type="ARBA" id="ARBA00013795"/>
    </source>
</evidence>
<dbReference type="PANTHER" id="PTHR12468:SF2">
    <property type="entry name" value="GPI MANNOSYLTRANSFERASE 2"/>
    <property type="match status" value="1"/>
</dbReference>
<protein>
    <recommendedName>
        <fullName evidence="4 12">GPI mannosyltransferase 2</fullName>
        <ecNumber evidence="12">2.4.1.-</ecNumber>
    </recommendedName>
</protein>
<evidence type="ECO:0000256" key="3">
    <source>
        <dbReference type="ARBA" id="ARBA00008698"/>
    </source>
</evidence>
<comment type="subcellular location">
    <subcellularLocation>
        <location evidence="1 12">Endoplasmic reticulum membrane</location>
        <topology evidence="1 12">Multi-pass membrane protein</topology>
    </subcellularLocation>
</comment>
<dbReference type="GO" id="GO:0000009">
    <property type="term" value="F:alpha-1,6-mannosyltransferase activity"/>
    <property type="evidence" value="ECO:0007669"/>
    <property type="project" value="InterPro"/>
</dbReference>
<keyword evidence="10 12" id="KW-1133">Transmembrane helix</keyword>
<dbReference type="Proteomes" id="UP000094565">
    <property type="component" value="Chromosome 3"/>
</dbReference>
<evidence type="ECO:0000313" key="14">
    <source>
        <dbReference type="EMBL" id="ANZ76472.1"/>
    </source>
</evidence>
<feature type="chain" id="PRO_5008539465" description="GPI mannosyltransferase 2" evidence="13">
    <location>
        <begin position="31"/>
        <end position="416"/>
    </location>
</feature>
<dbReference type="PANTHER" id="PTHR12468">
    <property type="entry name" value="GPI MANNOSYLTRANSFERASE 2"/>
    <property type="match status" value="1"/>
</dbReference>
<comment type="function">
    <text evidence="12">Mannosyltransferase involved in glycosylphosphatidylinositol-anchor biosynthesis.</text>
</comment>
<evidence type="ECO:0000256" key="11">
    <source>
        <dbReference type="ARBA" id="ARBA00023136"/>
    </source>
</evidence>
<keyword evidence="11 12" id="KW-0472">Membrane</keyword>
<reference evidence="14 15" key="1">
    <citation type="submission" date="2016-02" db="EMBL/GenBank/DDBJ databases">
        <title>Comparative genomic and transcriptomic foundation for Pichia pastoris.</title>
        <authorList>
            <person name="Love K.R."/>
            <person name="Shah K.A."/>
            <person name="Whittaker C.A."/>
            <person name="Wu J."/>
            <person name="Bartlett M.C."/>
            <person name="Ma D."/>
            <person name="Leeson R.L."/>
            <person name="Priest M."/>
            <person name="Young S.K."/>
            <person name="Love J.C."/>
        </authorList>
    </citation>
    <scope>NUCLEOTIDE SEQUENCE [LARGE SCALE GENOMIC DNA]</scope>
    <source>
        <strain evidence="14 15">ATCC 28485</strain>
    </source>
</reference>
<keyword evidence="13" id="KW-0732">Signal</keyword>
<keyword evidence="9 12" id="KW-0256">Endoplasmic reticulum</keyword>
<dbReference type="GO" id="GO:0031501">
    <property type="term" value="C:mannosyltransferase complex"/>
    <property type="evidence" value="ECO:0007669"/>
    <property type="project" value="TreeGrafter"/>
</dbReference>
<dbReference type="Pfam" id="PF04188">
    <property type="entry name" value="Mannosyl_trans2"/>
    <property type="match status" value="2"/>
</dbReference>
<name>A0A1B2JEQ1_PICPA</name>
<organism evidence="14 15">
    <name type="scientific">Komagataella pastoris</name>
    <name type="common">Yeast</name>
    <name type="synonym">Pichia pastoris</name>
    <dbReference type="NCBI Taxonomy" id="4922"/>
    <lineage>
        <taxon>Eukaryota</taxon>
        <taxon>Fungi</taxon>
        <taxon>Dikarya</taxon>
        <taxon>Ascomycota</taxon>
        <taxon>Saccharomycotina</taxon>
        <taxon>Pichiomycetes</taxon>
        <taxon>Pichiales</taxon>
        <taxon>Pichiaceae</taxon>
        <taxon>Komagataella</taxon>
    </lineage>
</organism>
<feature type="transmembrane region" description="Helical" evidence="12">
    <location>
        <begin position="390"/>
        <end position="412"/>
    </location>
</feature>
<dbReference type="GO" id="GO:0004376">
    <property type="term" value="F:GPI mannosyltransferase activity"/>
    <property type="evidence" value="ECO:0007669"/>
    <property type="project" value="InterPro"/>
</dbReference>
<keyword evidence="15" id="KW-1185">Reference proteome</keyword>
<feature type="transmembrane region" description="Helical" evidence="12">
    <location>
        <begin position="98"/>
        <end position="120"/>
    </location>
</feature>
<feature type="transmembrane region" description="Helical" evidence="12">
    <location>
        <begin position="140"/>
        <end position="158"/>
    </location>
</feature>
<comment type="pathway">
    <text evidence="2 12">Glycolipid biosynthesis; glycosylphosphatidylinositol-anchor biosynthesis.</text>
</comment>
<evidence type="ECO:0000256" key="1">
    <source>
        <dbReference type="ARBA" id="ARBA00004477"/>
    </source>
</evidence>
<dbReference type="OrthoDB" id="10252502at2759"/>
<feature type="transmembrane region" description="Helical" evidence="12">
    <location>
        <begin position="315"/>
        <end position="333"/>
    </location>
</feature>
<dbReference type="AlphaFoldDB" id="A0A1B2JEQ1"/>
<evidence type="ECO:0000313" key="15">
    <source>
        <dbReference type="Proteomes" id="UP000094565"/>
    </source>
</evidence>
<feature type="transmembrane region" description="Helical" evidence="12">
    <location>
        <begin position="192"/>
        <end position="209"/>
    </location>
</feature>
<dbReference type="InterPro" id="IPR007315">
    <property type="entry name" value="PIG-V/Gpi18"/>
</dbReference>
<feature type="transmembrane region" description="Helical" evidence="12">
    <location>
        <begin position="229"/>
        <end position="247"/>
    </location>
</feature>
<keyword evidence="7 12" id="KW-0808">Transferase</keyword>
<comment type="similarity">
    <text evidence="3 12">Belongs to the PIGV family.</text>
</comment>
<evidence type="ECO:0000256" key="10">
    <source>
        <dbReference type="ARBA" id="ARBA00022989"/>
    </source>
</evidence>
<evidence type="ECO:0000256" key="2">
    <source>
        <dbReference type="ARBA" id="ARBA00004687"/>
    </source>
</evidence>
<sequence>MSSKQRALIAKWFGCYKVLQLSFLLGSLVTENFDVSTPTLASESGSRSLIYNSVLRLINWDAVYFYKLFNNEPNFEHEFVFSPLWTFLVRLLPIQDSILKFIVAGIVTNCLHLASAFLIYEISRELRTRANLKTSASSKFELVSALIYVVLPAGAFVIMPYSEVFNSFLCFMGLLLKLKSASKDGKIIERKLLYLVSGILFGVAFQVRSNSVLYGILFLIDLVKRKQPIALFAGGLMGLLVAINQFVPYYQFCLNEIGYWADVYSDGDDFSANLYDLGNANWCHSRLPSLTLYAQKNYWNNGFLRYWTLNNVPNFLIGLPTVLVLLASVFHRYRHQGKLVTDLKLVTIVYLVLNVTCWHVQIINRVSNFIPINCWMLSEMILDDSPQRKVALGVITYYIAWNLIQTSLYSSFLPPA</sequence>
<evidence type="ECO:0000256" key="9">
    <source>
        <dbReference type="ARBA" id="ARBA00022824"/>
    </source>
</evidence>
<comment type="caution">
    <text evidence="12">Lacks conserved residue(s) required for the propagation of feature annotation.</text>
</comment>
<evidence type="ECO:0000256" key="12">
    <source>
        <dbReference type="RuleBase" id="RU363112"/>
    </source>
</evidence>
<gene>
    <name evidence="14" type="primary">GPI18</name>
    <name evidence="14" type="ORF">ATY40_BA7504317</name>
</gene>
<evidence type="ECO:0000256" key="8">
    <source>
        <dbReference type="ARBA" id="ARBA00022692"/>
    </source>
</evidence>
<dbReference type="GO" id="GO:0006506">
    <property type="term" value="P:GPI anchor biosynthetic process"/>
    <property type="evidence" value="ECO:0007669"/>
    <property type="project" value="UniProtKB-UniPathway"/>
</dbReference>
<keyword evidence="6 12" id="KW-0328">Glycosyltransferase</keyword>
<dbReference type="UniPathway" id="UPA00196"/>
<dbReference type="GO" id="GO:0005789">
    <property type="term" value="C:endoplasmic reticulum membrane"/>
    <property type="evidence" value="ECO:0007669"/>
    <property type="project" value="UniProtKB-SubCell"/>
</dbReference>
<dbReference type="EMBL" id="CP014586">
    <property type="protein sequence ID" value="ANZ76472.1"/>
    <property type="molecule type" value="Genomic_DNA"/>
</dbReference>
<keyword evidence="5 12" id="KW-0337">GPI-anchor biosynthesis</keyword>
<accession>A0A1B2JEQ1</accession>